<dbReference type="SUPFAM" id="SSF52833">
    <property type="entry name" value="Thioredoxin-like"/>
    <property type="match status" value="1"/>
</dbReference>
<dbReference type="EMBL" id="LSSN01002685">
    <property type="protein sequence ID" value="OMJ15427.1"/>
    <property type="molecule type" value="Genomic_DNA"/>
</dbReference>
<dbReference type="Gene3D" id="3.40.30.10">
    <property type="entry name" value="Glutaredoxin"/>
    <property type="match status" value="1"/>
</dbReference>
<feature type="compositionally biased region" description="Basic and acidic residues" evidence="1">
    <location>
        <begin position="59"/>
        <end position="86"/>
    </location>
</feature>
<proteinExistence type="predicted"/>
<dbReference type="Proteomes" id="UP000187283">
    <property type="component" value="Unassembled WGS sequence"/>
</dbReference>
<protein>
    <submittedName>
        <fullName evidence="2">SH3 domain-binding glutamic acid-rich protein-like protein</fullName>
    </submittedName>
</protein>
<evidence type="ECO:0000256" key="1">
    <source>
        <dbReference type="SAM" id="MobiDB-lite"/>
    </source>
</evidence>
<sequence>MDSYKTLDSDELKNSTIPEFETVLASSSETQDSNVDEAHYNIEIPKALCKSDDIKDVQNKTTDEHLNNTKSDISEKDRNENFDPKTESVISKTEIKSTNLNSSSEIAHEDSITEKDYVVVKKSSEAHISDADINSSPIISNSTNEIHSIESEHRSTNMQEEVKITSLEESENLKSELDTVQKKLENHSISSNRTENSDQTSDIIQISNDDTNGKDVSTLEGNNKQEKRISTSNTTSNNNEHQILDSKVEIVDSNLTHHSEPKQINTTVSQISSEIQNTQDIAEETNDKFTTSHQHPEVSKNDTVTETRSEKEKSTDSPQIEQIQEQQEMTKQDPVRVKIYGSTVSGNRKYKSESQHLFNILNTHQIKFEFICIAADQQAKSFIKRKSLGSVQIPQIYVDDEFVGFYDGFIDANEHDELEQWLRLDQEPLDF</sequence>
<evidence type="ECO:0000313" key="2">
    <source>
        <dbReference type="EMBL" id="OMJ15427.1"/>
    </source>
</evidence>
<organism evidence="2 3">
    <name type="scientific">Smittium culicis</name>
    <dbReference type="NCBI Taxonomy" id="133412"/>
    <lineage>
        <taxon>Eukaryota</taxon>
        <taxon>Fungi</taxon>
        <taxon>Fungi incertae sedis</taxon>
        <taxon>Zoopagomycota</taxon>
        <taxon>Kickxellomycotina</taxon>
        <taxon>Harpellomycetes</taxon>
        <taxon>Harpellales</taxon>
        <taxon>Legeriomycetaceae</taxon>
        <taxon>Smittium</taxon>
    </lineage>
</organism>
<comment type="caution">
    <text evidence="2">The sequence shown here is derived from an EMBL/GenBank/DDBJ whole genome shotgun (WGS) entry which is preliminary data.</text>
</comment>
<feature type="compositionally biased region" description="Low complexity" evidence="1">
    <location>
        <begin position="230"/>
        <end position="239"/>
    </location>
</feature>
<dbReference type="OrthoDB" id="9932926at2759"/>
<evidence type="ECO:0000313" key="3">
    <source>
        <dbReference type="Proteomes" id="UP000187283"/>
    </source>
</evidence>
<dbReference type="Pfam" id="PF04908">
    <property type="entry name" value="SH3BGR"/>
    <property type="match status" value="1"/>
</dbReference>
<name>A0A1R1XLC4_9FUNG</name>
<feature type="compositionally biased region" description="Polar residues" evidence="1">
    <location>
        <begin position="187"/>
        <end position="210"/>
    </location>
</feature>
<reference evidence="2 3" key="1">
    <citation type="submission" date="2017-01" db="EMBL/GenBank/DDBJ databases">
        <authorList>
            <person name="Mah S.A."/>
            <person name="Swanson W.J."/>
            <person name="Moy G.W."/>
            <person name="Vacquier V.D."/>
        </authorList>
    </citation>
    <scope>NUCLEOTIDE SEQUENCE [LARGE SCALE GENOMIC DNA]</scope>
    <source>
        <strain evidence="2 3">GSMNP</strain>
    </source>
</reference>
<feature type="compositionally biased region" description="Basic and acidic residues" evidence="1">
    <location>
        <begin position="294"/>
        <end position="315"/>
    </location>
</feature>
<gene>
    <name evidence="2" type="ORF">AYI70_g7276</name>
</gene>
<dbReference type="InterPro" id="IPR036249">
    <property type="entry name" value="Thioredoxin-like_sf"/>
</dbReference>
<feature type="region of interest" description="Disordered" evidence="1">
    <location>
        <begin position="287"/>
        <end position="331"/>
    </location>
</feature>
<dbReference type="AlphaFoldDB" id="A0A1R1XLC4"/>
<dbReference type="InterPro" id="IPR006993">
    <property type="entry name" value="Glut_rich_SH3-bd"/>
</dbReference>
<feature type="region of interest" description="Disordered" evidence="1">
    <location>
        <begin position="185"/>
        <end position="239"/>
    </location>
</feature>
<accession>A0A1R1XLC4</accession>
<dbReference type="STRING" id="133412.A0A1R1XLC4"/>
<feature type="region of interest" description="Disordered" evidence="1">
    <location>
        <begin position="59"/>
        <end position="89"/>
    </location>
</feature>
<dbReference type="PROSITE" id="PS51354">
    <property type="entry name" value="GLUTAREDOXIN_2"/>
    <property type="match status" value="1"/>
</dbReference>
<keyword evidence="3" id="KW-1185">Reference proteome</keyword>